<dbReference type="SUPFAM" id="SSF55073">
    <property type="entry name" value="Nucleotide cyclase"/>
    <property type="match status" value="1"/>
</dbReference>
<dbReference type="InterPro" id="IPR000014">
    <property type="entry name" value="PAS"/>
</dbReference>
<dbReference type="NCBIfam" id="TIGR00229">
    <property type="entry name" value="sensory_box"/>
    <property type="match status" value="1"/>
</dbReference>
<dbReference type="PROSITE" id="PS50887">
    <property type="entry name" value="GGDEF"/>
    <property type="match status" value="1"/>
</dbReference>
<protein>
    <submittedName>
        <fullName evidence="4">Diguanylate cyclase with PAS/PAC sensor</fullName>
    </submittedName>
</protein>
<evidence type="ECO:0000313" key="4">
    <source>
        <dbReference type="EMBL" id="EFM09675.1"/>
    </source>
</evidence>
<keyword evidence="5" id="KW-1185">Reference proteome</keyword>
<dbReference type="InterPro" id="IPR000160">
    <property type="entry name" value="GGDEF_dom"/>
</dbReference>
<keyword evidence="1" id="KW-0175">Coiled coil</keyword>
<feature type="domain" description="GGDEF" evidence="3">
    <location>
        <begin position="195"/>
        <end position="323"/>
    </location>
</feature>
<dbReference type="AlphaFoldDB" id="E0ICW0"/>
<dbReference type="CDD" id="cd00130">
    <property type="entry name" value="PAS"/>
    <property type="match status" value="1"/>
</dbReference>
<sequence>MNIQLDHAPCGYFSITSTGVIRSVNQTLAGMLGYDRQQLLDQHVETMMSVANKLFFHTYFYPYIQLYGHVKEMYFSLRTMEHQDVPVLLNGVQQERDGEVFIDCVVVEMRKRIEHEKDILHTKTKLEELYRATNEANQKLELLHAEYEAKQQELLRLNHQLEALASTDPLTGLRNRRFFQEQLLANIALFQRMRLPFSLLIVDIDHFKAINDTFGHPVGDAVLTDLGQMLRSMSRESDIVARYGGEEFVIIAPSSTRDNAKLAAERFRAQIEAATLGGCQVTVSIGVATMTSVDTDVTLLQKADQALYASKSNGRNRVTHAADRTEA</sequence>
<dbReference type="SMART" id="SM00267">
    <property type="entry name" value="GGDEF"/>
    <property type="match status" value="1"/>
</dbReference>
<dbReference type="PROSITE" id="PS50112">
    <property type="entry name" value="PAS"/>
    <property type="match status" value="1"/>
</dbReference>
<gene>
    <name evidence="4" type="ORF">PaecuDRAFT_3724</name>
</gene>
<accession>E0ICW0</accession>
<dbReference type="Pfam" id="PF00990">
    <property type="entry name" value="GGDEF"/>
    <property type="match status" value="1"/>
</dbReference>
<dbReference type="PANTHER" id="PTHR45138:SF9">
    <property type="entry name" value="DIGUANYLATE CYCLASE DGCM-RELATED"/>
    <property type="match status" value="1"/>
</dbReference>
<dbReference type="EMBL" id="AEDD01000010">
    <property type="protein sequence ID" value="EFM09675.1"/>
    <property type="molecule type" value="Genomic_DNA"/>
</dbReference>
<dbReference type="CDD" id="cd01949">
    <property type="entry name" value="GGDEF"/>
    <property type="match status" value="1"/>
</dbReference>
<evidence type="ECO:0000256" key="1">
    <source>
        <dbReference type="SAM" id="Coils"/>
    </source>
</evidence>
<dbReference type="SUPFAM" id="SSF55785">
    <property type="entry name" value="PYP-like sensor domain (PAS domain)"/>
    <property type="match status" value="1"/>
</dbReference>
<dbReference type="NCBIfam" id="TIGR00254">
    <property type="entry name" value="GGDEF"/>
    <property type="match status" value="1"/>
</dbReference>
<dbReference type="GO" id="GO:1902201">
    <property type="term" value="P:negative regulation of bacterial-type flagellum-dependent cell motility"/>
    <property type="evidence" value="ECO:0007669"/>
    <property type="project" value="TreeGrafter"/>
</dbReference>
<evidence type="ECO:0000259" key="2">
    <source>
        <dbReference type="PROSITE" id="PS50112"/>
    </source>
</evidence>
<reference evidence="4 5" key="1">
    <citation type="submission" date="2010-07" db="EMBL/GenBank/DDBJ databases">
        <title>The draft genome of Paenibacillus curdlanolyticus YK9.</title>
        <authorList>
            <consortium name="US DOE Joint Genome Institute (JGI-PGF)"/>
            <person name="Lucas S."/>
            <person name="Copeland A."/>
            <person name="Lapidus A."/>
            <person name="Cheng J.-F."/>
            <person name="Bruce D."/>
            <person name="Goodwin L."/>
            <person name="Pitluck S."/>
            <person name="Land M.L."/>
            <person name="Hauser L."/>
            <person name="Chang Y.-J."/>
            <person name="Jeffries C."/>
            <person name="Anderson I.J."/>
            <person name="Johnson E."/>
            <person name="Loganathan U."/>
            <person name="Mulhopadhyay B."/>
            <person name="Kyrpides N."/>
            <person name="Woyke T.J."/>
        </authorList>
    </citation>
    <scope>NUCLEOTIDE SEQUENCE [LARGE SCALE GENOMIC DNA]</scope>
    <source>
        <strain evidence="4 5">YK9</strain>
    </source>
</reference>
<dbReference type="Proteomes" id="UP000005387">
    <property type="component" value="Unassembled WGS sequence"/>
</dbReference>
<dbReference type="FunFam" id="3.30.70.270:FF:000001">
    <property type="entry name" value="Diguanylate cyclase domain protein"/>
    <property type="match status" value="1"/>
</dbReference>
<dbReference type="OrthoDB" id="9759607at2"/>
<dbReference type="GO" id="GO:0043709">
    <property type="term" value="P:cell adhesion involved in single-species biofilm formation"/>
    <property type="evidence" value="ECO:0007669"/>
    <property type="project" value="TreeGrafter"/>
</dbReference>
<feature type="domain" description="PAS" evidence="2">
    <location>
        <begin position="1"/>
        <end position="42"/>
    </location>
</feature>
<proteinExistence type="predicted"/>
<dbReference type="InterPro" id="IPR043128">
    <property type="entry name" value="Rev_trsase/Diguanyl_cyclase"/>
</dbReference>
<name>E0ICW0_9BACL</name>
<dbReference type="GO" id="GO:0052621">
    <property type="term" value="F:diguanylate cyclase activity"/>
    <property type="evidence" value="ECO:0007669"/>
    <property type="project" value="TreeGrafter"/>
</dbReference>
<dbReference type="eggNOG" id="COG3706">
    <property type="taxonomic scope" value="Bacteria"/>
</dbReference>
<dbReference type="GO" id="GO:0005886">
    <property type="term" value="C:plasma membrane"/>
    <property type="evidence" value="ECO:0007669"/>
    <property type="project" value="TreeGrafter"/>
</dbReference>
<dbReference type="Gene3D" id="3.30.70.270">
    <property type="match status" value="1"/>
</dbReference>
<dbReference type="PANTHER" id="PTHR45138">
    <property type="entry name" value="REGULATORY COMPONENTS OF SENSORY TRANSDUCTION SYSTEM"/>
    <property type="match status" value="1"/>
</dbReference>
<dbReference type="RefSeq" id="WP_006039710.1">
    <property type="nucleotide sequence ID" value="NZ_AEDD01000010.1"/>
</dbReference>
<dbReference type="InterPro" id="IPR035965">
    <property type="entry name" value="PAS-like_dom_sf"/>
</dbReference>
<dbReference type="InterPro" id="IPR029787">
    <property type="entry name" value="Nucleotide_cyclase"/>
</dbReference>
<organism evidence="4 5">
    <name type="scientific">Paenibacillus curdlanolyticus YK9</name>
    <dbReference type="NCBI Taxonomy" id="717606"/>
    <lineage>
        <taxon>Bacteria</taxon>
        <taxon>Bacillati</taxon>
        <taxon>Bacillota</taxon>
        <taxon>Bacilli</taxon>
        <taxon>Bacillales</taxon>
        <taxon>Paenibacillaceae</taxon>
        <taxon>Paenibacillus</taxon>
    </lineage>
</organism>
<dbReference type="Gene3D" id="3.30.450.20">
    <property type="entry name" value="PAS domain"/>
    <property type="match status" value="1"/>
</dbReference>
<evidence type="ECO:0000313" key="5">
    <source>
        <dbReference type="Proteomes" id="UP000005387"/>
    </source>
</evidence>
<evidence type="ECO:0000259" key="3">
    <source>
        <dbReference type="PROSITE" id="PS50887"/>
    </source>
</evidence>
<dbReference type="InterPro" id="IPR050469">
    <property type="entry name" value="Diguanylate_Cyclase"/>
</dbReference>
<feature type="coiled-coil region" evidence="1">
    <location>
        <begin position="123"/>
        <end position="167"/>
    </location>
</feature>
<dbReference type="STRING" id="717606.PaecuDRAFT_3724"/>